<gene>
    <name evidence="2" type="ORF">VB264_08830</name>
</gene>
<evidence type="ECO:0000313" key="2">
    <source>
        <dbReference type="EMBL" id="MEA5257889.1"/>
    </source>
</evidence>
<dbReference type="Pfam" id="PF04143">
    <property type="entry name" value="Sulf_transp"/>
    <property type="match status" value="1"/>
</dbReference>
<feature type="transmembrane region" description="Helical" evidence="1">
    <location>
        <begin position="32"/>
        <end position="52"/>
    </location>
</feature>
<accession>A0ABU5QMD0</accession>
<feature type="transmembrane region" description="Helical" evidence="1">
    <location>
        <begin position="108"/>
        <end position="130"/>
    </location>
</feature>
<proteinExistence type="predicted"/>
<feature type="transmembrane region" description="Helical" evidence="1">
    <location>
        <begin position="64"/>
        <end position="83"/>
    </location>
</feature>
<reference evidence="2 3" key="1">
    <citation type="submission" date="2023-12" db="EMBL/GenBank/DDBJ databases">
        <title>Novel species of the genus Arcicella isolated from rivers.</title>
        <authorList>
            <person name="Lu H."/>
        </authorList>
    </citation>
    <scope>NUCLEOTIDE SEQUENCE [LARGE SCALE GENOMIC DNA]</scope>
    <source>
        <strain evidence="2 3">LMG 21963</strain>
    </source>
</reference>
<protein>
    <submittedName>
        <fullName evidence="2">DUF6691 family protein</fullName>
    </submittedName>
</protein>
<dbReference type="InterPro" id="IPR007272">
    <property type="entry name" value="Sulf_transp_TsuA/YedE"/>
</dbReference>
<keyword evidence="3" id="KW-1185">Reference proteome</keyword>
<evidence type="ECO:0000313" key="3">
    <source>
        <dbReference type="Proteomes" id="UP001304671"/>
    </source>
</evidence>
<feature type="transmembrane region" description="Helical" evidence="1">
    <location>
        <begin position="136"/>
        <end position="156"/>
    </location>
</feature>
<keyword evidence="1" id="KW-0472">Membrane</keyword>
<evidence type="ECO:0000256" key="1">
    <source>
        <dbReference type="SAM" id="Phobius"/>
    </source>
</evidence>
<name>A0ABU5QMD0_9BACT</name>
<sequence>MQKQDVLMNEEFVCDAPNEQIKKESFASNFKYMLVGIIFGIVFVKAEIVSWFRIQEMFRLQSFFMYGVIGTAVIVGMTSVFLIKKFKIKTLSGEKIIFHDKVFNKGQIYGGLIFGLGWAITGACPGPLFAQIGSGFAVVSVTLISAIAGTWVYGYLRDKLPH</sequence>
<dbReference type="EMBL" id="JAYFUL010000010">
    <property type="protein sequence ID" value="MEA5257889.1"/>
    <property type="molecule type" value="Genomic_DNA"/>
</dbReference>
<dbReference type="RefSeq" id="WP_323248577.1">
    <property type="nucleotide sequence ID" value="NZ_JAYFUL010000010.1"/>
</dbReference>
<organism evidence="2 3">
    <name type="scientific">Arcicella aquatica</name>
    <dbReference type="NCBI Taxonomy" id="217141"/>
    <lineage>
        <taxon>Bacteria</taxon>
        <taxon>Pseudomonadati</taxon>
        <taxon>Bacteroidota</taxon>
        <taxon>Cytophagia</taxon>
        <taxon>Cytophagales</taxon>
        <taxon>Flectobacillaceae</taxon>
        <taxon>Arcicella</taxon>
    </lineage>
</organism>
<comment type="caution">
    <text evidence="2">The sequence shown here is derived from an EMBL/GenBank/DDBJ whole genome shotgun (WGS) entry which is preliminary data.</text>
</comment>
<keyword evidence="1" id="KW-1133">Transmembrane helix</keyword>
<dbReference type="Proteomes" id="UP001304671">
    <property type="component" value="Unassembled WGS sequence"/>
</dbReference>
<keyword evidence="1" id="KW-0812">Transmembrane</keyword>